<evidence type="ECO:0000259" key="9">
    <source>
        <dbReference type="PROSITE" id="PS50263"/>
    </source>
</evidence>
<dbReference type="GO" id="GO:0005886">
    <property type="term" value="C:plasma membrane"/>
    <property type="evidence" value="ECO:0007669"/>
    <property type="project" value="UniProtKB-SubCell"/>
</dbReference>
<evidence type="ECO:0000256" key="6">
    <source>
        <dbReference type="ARBA" id="ARBA00023136"/>
    </source>
</evidence>
<reference evidence="10" key="1">
    <citation type="journal article" date="2020" name="mSystems">
        <title>Genome- and Community-Level Interaction Insights into Carbon Utilization and Element Cycling Functions of Hydrothermarchaeota in Hydrothermal Sediment.</title>
        <authorList>
            <person name="Zhou Z."/>
            <person name="Liu Y."/>
            <person name="Xu W."/>
            <person name="Pan J."/>
            <person name="Luo Z.H."/>
            <person name="Li M."/>
        </authorList>
    </citation>
    <scope>NUCLEOTIDE SEQUENCE [LARGE SCALE GENOMIC DNA]</scope>
    <source>
        <strain evidence="10">SpSt-488</strain>
    </source>
</reference>
<dbReference type="Pfam" id="PF00795">
    <property type="entry name" value="CN_hydrolase"/>
    <property type="match status" value="1"/>
</dbReference>
<comment type="subcellular location">
    <subcellularLocation>
        <location evidence="1 8">Cell membrane</location>
        <topology evidence="1 8">Multi-pass membrane protein</topology>
    </subcellularLocation>
</comment>
<dbReference type="PROSITE" id="PS50263">
    <property type="entry name" value="CN_HYDROLASE"/>
    <property type="match status" value="1"/>
</dbReference>
<evidence type="ECO:0000256" key="5">
    <source>
        <dbReference type="ARBA" id="ARBA00022989"/>
    </source>
</evidence>
<feature type="transmembrane region" description="Helical" evidence="8">
    <location>
        <begin position="473"/>
        <end position="492"/>
    </location>
</feature>
<dbReference type="AlphaFoldDB" id="A0A7C4GA50"/>
<dbReference type="PANTHER" id="PTHR38686:SF1">
    <property type="entry name" value="APOLIPOPROTEIN N-ACYLTRANSFERASE"/>
    <property type="match status" value="1"/>
</dbReference>
<feature type="domain" description="CN hydrolase" evidence="9">
    <location>
        <begin position="211"/>
        <end position="460"/>
    </location>
</feature>
<dbReference type="InterPro" id="IPR003010">
    <property type="entry name" value="C-N_Hydrolase"/>
</dbReference>
<feature type="transmembrane region" description="Helical" evidence="8">
    <location>
        <begin position="186"/>
        <end position="204"/>
    </location>
</feature>
<dbReference type="UniPathway" id="UPA00666"/>
<keyword evidence="7 8" id="KW-0012">Acyltransferase</keyword>
<dbReference type="Pfam" id="PF20154">
    <property type="entry name" value="LNT_N"/>
    <property type="match status" value="1"/>
</dbReference>
<gene>
    <name evidence="8 10" type="primary">lnt</name>
    <name evidence="10" type="ORF">ENS41_01905</name>
</gene>
<evidence type="ECO:0000256" key="7">
    <source>
        <dbReference type="ARBA" id="ARBA00023315"/>
    </source>
</evidence>
<keyword evidence="2 8" id="KW-1003">Cell membrane</keyword>
<comment type="caution">
    <text evidence="8">Lacks conserved residue(s) required for the propagation of feature annotation.</text>
</comment>
<comment type="catalytic activity">
    <reaction evidence="8">
        <text>N-terminal S-1,2-diacyl-sn-glyceryl-L-cysteinyl-[lipoprotein] + a glycerophospholipid = N-acyl-S-1,2-diacyl-sn-glyceryl-L-cysteinyl-[lipoprotein] + a 2-acyl-sn-glycero-3-phospholipid + H(+)</text>
        <dbReference type="Rhea" id="RHEA:48228"/>
        <dbReference type="Rhea" id="RHEA-COMP:14681"/>
        <dbReference type="Rhea" id="RHEA-COMP:14684"/>
        <dbReference type="ChEBI" id="CHEBI:15378"/>
        <dbReference type="ChEBI" id="CHEBI:136912"/>
        <dbReference type="ChEBI" id="CHEBI:140656"/>
        <dbReference type="ChEBI" id="CHEBI:140657"/>
        <dbReference type="ChEBI" id="CHEBI:140660"/>
        <dbReference type="EC" id="2.3.1.269"/>
    </reaction>
</comment>
<comment type="pathway">
    <text evidence="8">Protein modification; lipoprotein biosynthesis (N-acyl transfer).</text>
</comment>
<dbReference type="GO" id="GO:0042158">
    <property type="term" value="P:lipoprotein biosynthetic process"/>
    <property type="evidence" value="ECO:0007669"/>
    <property type="project" value="UniProtKB-UniRule"/>
</dbReference>
<evidence type="ECO:0000256" key="3">
    <source>
        <dbReference type="ARBA" id="ARBA00022679"/>
    </source>
</evidence>
<accession>A0A7C4GA50</accession>
<feature type="transmembrane region" description="Helical" evidence="8">
    <location>
        <begin position="77"/>
        <end position="100"/>
    </location>
</feature>
<dbReference type="InterPro" id="IPR036526">
    <property type="entry name" value="C-N_Hydrolase_sf"/>
</dbReference>
<dbReference type="NCBIfam" id="TIGR00546">
    <property type="entry name" value="lnt"/>
    <property type="match status" value="1"/>
</dbReference>
<dbReference type="CDD" id="cd07571">
    <property type="entry name" value="ALP_N-acyl_transferase"/>
    <property type="match status" value="1"/>
</dbReference>
<evidence type="ECO:0000256" key="1">
    <source>
        <dbReference type="ARBA" id="ARBA00004651"/>
    </source>
</evidence>
<evidence type="ECO:0000256" key="2">
    <source>
        <dbReference type="ARBA" id="ARBA00022475"/>
    </source>
</evidence>
<comment type="similarity">
    <text evidence="8">Belongs to the CN hydrolase family. Apolipoprotein N-acyltransferase subfamily.</text>
</comment>
<keyword evidence="4 8" id="KW-0812">Transmembrane</keyword>
<dbReference type="EC" id="2.3.1.269" evidence="8"/>
<dbReference type="HAMAP" id="MF_01148">
    <property type="entry name" value="Lnt"/>
    <property type="match status" value="1"/>
</dbReference>
<evidence type="ECO:0000256" key="8">
    <source>
        <dbReference type="HAMAP-Rule" id="MF_01148"/>
    </source>
</evidence>
<evidence type="ECO:0000256" key="4">
    <source>
        <dbReference type="ARBA" id="ARBA00022692"/>
    </source>
</evidence>
<dbReference type="InterPro" id="IPR045378">
    <property type="entry name" value="LNT_N"/>
</dbReference>
<dbReference type="EMBL" id="DSUT01000034">
    <property type="protein sequence ID" value="HGK27690.1"/>
    <property type="molecule type" value="Genomic_DNA"/>
</dbReference>
<dbReference type="SUPFAM" id="SSF56317">
    <property type="entry name" value="Carbon-nitrogen hydrolase"/>
    <property type="match status" value="1"/>
</dbReference>
<keyword evidence="10" id="KW-0449">Lipoprotein</keyword>
<sequence length="502" mass="56441">MIMALVAAGLALGLAFAPFPFRFLAFFSIVPLFWIIDRPDCRRPFLWGWLFGSAAAAFHLWWVWFLLVPVETITRILLNLGVVLLFAYLGLYVGLFALLVRRLGIWSAPLVWPILEFLRSRTQIAFPWDLLGSSMTPWVPFIQPAAFGGVFLVSAWVVLVNLLIYRTFSAFARPRPDWRRALGGNIALLILTFAAPLALSALRVKPPSPWFTAAIVQPNVSPLDKGDWNSRNQLLSDLVHLTRTGAARGGRLVIYPETATLVDVVHSTTLGPALQRLADSLDVEILTGTPLYDDWRRTWHNGTVLIQPNADSISQRYYKLRLVPFSEKIPYVDELPLLRKLIGTSDMGNWDRGWFHTVFRARPGRFASLICYEAIFPDLTREFARRGAELFVVVTNDGWFGRLPGAHQHAELAVMRTVETGLPMVRSANNGISFIVDPYGRILKKTRLFVQDVLVGEVPRPAAPTFYVRFGDWFILVCVLIVVVGLATRAVAARRSRTTTDS</sequence>
<dbReference type="Gene3D" id="3.60.110.10">
    <property type="entry name" value="Carbon-nitrogen hydrolase"/>
    <property type="match status" value="1"/>
</dbReference>
<feature type="transmembrane region" description="Helical" evidence="8">
    <location>
        <begin position="141"/>
        <end position="165"/>
    </location>
</feature>
<name>A0A7C4GA50_UNCW3</name>
<organism evidence="10">
    <name type="scientific">candidate division WOR-3 bacterium</name>
    <dbReference type="NCBI Taxonomy" id="2052148"/>
    <lineage>
        <taxon>Bacteria</taxon>
        <taxon>Bacteria division WOR-3</taxon>
    </lineage>
</organism>
<feature type="transmembrane region" description="Helical" evidence="8">
    <location>
        <begin position="49"/>
        <end position="70"/>
    </location>
</feature>
<dbReference type="PANTHER" id="PTHR38686">
    <property type="entry name" value="APOLIPOPROTEIN N-ACYLTRANSFERASE"/>
    <property type="match status" value="1"/>
</dbReference>
<dbReference type="GO" id="GO:0016410">
    <property type="term" value="F:N-acyltransferase activity"/>
    <property type="evidence" value="ECO:0007669"/>
    <property type="project" value="UniProtKB-UniRule"/>
</dbReference>
<comment type="caution">
    <text evidence="10">The sequence shown here is derived from an EMBL/GenBank/DDBJ whole genome shotgun (WGS) entry which is preliminary data.</text>
</comment>
<comment type="function">
    <text evidence="8">Catalyzes the phospholipid dependent N-acylation of the N-terminal cysteine of apolipoprotein, the last step in lipoprotein maturation.</text>
</comment>
<dbReference type="InterPro" id="IPR004563">
    <property type="entry name" value="Apolipo_AcylTrfase"/>
</dbReference>
<keyword evidence="5 8" id="KW-1133">Transmembrane helix</keyword>
<keyword evidence="6 8" id="KW-0472">Membrane</keyword>
<protein>
    <recommendedName>
        <fullName evidence="8">Apolipoprotein N-acyltransferase</fullName>
        <shortName evidence="8">ALP N-acyltransferase</shortName>
        <ecNumber evidence="8">2.3.1.269</ecNumber>
    </recommendedName>
</protein>
<keyword evidence="3 8" id="KW-0808">Transferase</keyword>
<proteinExistence type="inferred from homology"/>
<evidence type="ECO:0000313" key="10">
    <source>
        <dbReference type="EMBL" id="HGK27690.1"/>
    </source>
</evidence>